<evidence type="ECO:0000313" key="4">
    <source>
        <dbReference type="Proteomes" id="UP000015101"/>
    </source>
</evidence>
<dbReference type="HOGENOM" id="CLU_667790_0_0_1"/>
<feature type="region of interest" description="Disordered" evidence="1">
    <location>
        <begin position="309"/>
        <end position="412"/>
    </location>
</feature>
<keyword evidence="4" id="KW-1185">Reference proteome</keyword>
<dbReference type="OrthoDB" id="21151at2759"/>
<feature type="compositionally biased region" description="Polar residues" evidence="1">
    <location>
        <begin position="234"/>
        <end position="253"/>
    </location>
</feature>
<feature type="region of interest" description="Disordered" evidence="1">
    <location>
        <begin position="162"/>
        <end position="185"/>
    </location>
</feature>
<proteinExistence type="predicted"/>
<dbReference type="PANTHER" id="PTHR15989">
    <property type="entry name" value="VEZATIN"/>
    <property type="match status" value="1"/>
</dbReference>
<evidence type="ECO:0000256" key="1">
    <source>
        <dbReference type="SAM" id="MobiDB-lite"/>
    </source>
</evidence>
<dbReference type="RefSeq" id="XP_009023850.1">
    <property type="nucleotide sequence ID" value="XM_009025602.1"/>
</dbReference>
<dbReference type="GO" id="GO:0098609">
    <property type="term" value="P:cell-cell adhesion"/>
    <property type="evidence" value="ECO:0007669"/>
    <property type="project" value="InterPro"/>
</dbReference>
<feature type="compositionally biased region" description="Basic and acidic residues" evidence="1">
    <location>
        <begin position="162"/>
        <end position="172"/>
    </location>
</feature>
<dbReference type="EnsemblMetazoa" id="HelroT193114">
    <property type="protein sequence ID" value="HelroP193114"/>
    <property type="gene ID" value="HelroG193114"/>
</dbReference>
<dbReference type="KEGG" id="hro:HELRODRAFT_193114"/>
<reference evidence="2 4" key="2">
    <citation type="journal article" date="2013" name="Nature">
        <title>Insights into bilaterian evolution from three spiralian genomes.</title>
        <authorList>
            <person name="Simakov O."/>
            <person name="Marletaz F."/>
            <person name="Cho S.J."/>
            <person name="Edsinger-Gonzales E."/>
            <person name="Havlak P."/>
            <person name="Hellsten U."/>
            <person name="Kuo D.H."/>
            <person name="Larsson T."/>
            <person name="Lv J."/>
            <person name="Arendt D."/>
            <person name="Savage R."/>
            <person name="Osoegawa K."/>
            <person name="de Jong P."/>
            <person name="Grimwood J."/>
            <person name="Chapman J.A."/>
            <person name="Shapiro H."/>
            <person name="Aerts A."/>
            <person name="Otillar R.P."/>
            <person name="Terry A.Y."/>
            <person name="Boore J.L."/>
            <person name="Grigoriev I.V."/>
            <person name="Lindberg D.R."/>
            <person name="Seaver E.C."/>
            <person name="Weisblat D.A."/>
            <person name="Putnam N.H."/>
            <person name="Rokhsar D.S."/>
        </authorList>
    </citation>
    <scope>NUCLEOTIDE SEQUENCE</scope>
</reference>
<dbReference type="EMBL" id="KB097222">
    <property type="protein sequence ID" value="ESN98166.1"/>
    <property type="molecule type" value="Genomic_DNA"/>
</dbReference>
<dbReference type="EMBL" id="AMQM01006051">
    <property type="status" value="NOT_ANNOTATED_CDS"/>
    <property type="molecule type" value="Genomic_DNA"/>
</dbReference>
<dbReference type="PANTHER" id="PTHR15989:SF5">
    <property type="entry name" value="VEZATIN"/>
    <property type="match status" value="1"/>
</dbReference>
<feature type="compositionally biased region" description="Gly residues" evidence="1">
    <location>
        <begin position="323"/>
        <end position="338"/>
    </location>
</feature>
<name>T1FUM8_HELRO</name>
<gene>
    <name evidence="3" type="primary">20212524</name>
    <name evidence="2" type="ORF">HELRODRAFT_193114</name>
</gene>
<protein>
    <submittedName>
        <fullName evidence="2 3">Uncharacterized protein</fullName>
    </submittedName>
</protein>
<organism evidence="3 4">
    <name type="scientific">Helobdella robusta</name>
    <name type="common">Californian leech</name>
    <dbReference type="NCBI Taxonomy" id="6412"/>
    <lineage>
        <taxon>Eukaryota</taxon>
        <taxon>Metazoa</taxon>
        <taxon>Spiralia</taxon>
        <taxon>Lophotrochozoa</taxon>
        <taxon>Annelida</taxon>
        <taxon>Clitellata</taxon>
        <taxon>Hirudinea</taxon>
        <taxon>Rhynchobdellida</taxon>
        <taxon>Glossiphoniidae</taxon>
        <taxon>Helobdella</taxon>
    </lineage>
</organism>
<accession>T1FUM8</accession>
<evidence type="ECO:0000313" key="3">
    <source>
        <dbReference type="EnsemblMetazoa" id="HelroP193114"/>
    </source>
</evidence>
<reference evidence="3" key="3">
    <citation type="submission" date="2015-06" db="UniProtKB">
        <authorList>
            <consortium name="EnsemblMetazoa"/>
        </authorList>
    </citation>
    <scope>IDENTIFICATION</scope>
</reference>
<sequence length="412" mass="45227">MSNDKDHDRDCRLRNNDVDVDDDYDDDKVQAMTDGYSLSSIKYLIELTSAHMSELLRVICLHCLIETNEFNHQTEFGFDEISSIVKQLLMETNRQTKPLENCLTLFQTVQNKMADETGSSDHVSRVGSDWPLGARGNALRSMQVVVHSLKLHLQSALMRTHKTEDANKKSQDNIDNEDYENGTDGNSEVEMRAFELIAAEAKQIGQELKASKDCLEELESLVAKLTRAKDLEGSSKQASSVREQAVVSDSNDVGSAKEPVLVTSDDVPKTEDEVFEALSMPRKNGTATEEDDDLEHNVKVSSVMQYFGNMIGDSDSDDADADGGAGVDGAGSCGGGGSFFSAAGDDDDDDDEAHHNDNDDDVSESQSSDVDSDDIYHVTDDDEGFDGVNVGYDDDDDEDDDDINDNNINNNN</sequence>
<dbReference type="AlphaFoldDB" id="T1FUM8"/>
<dbReference type="GeneID" id="20212524"/>
<dbReference type="Proteomes" id="UP000015101">
    <property type="component" value="Unassembled WGS sequence"/>
</dbReference>
<evidence type="ECO:0000313" key="2">
    <source>
        <dbReference type="EMBL" id="ESN98166.1"/>
    </source>
</evidence>
<feature type="compositionally biased region" description="Acidic residues" evidence="1">
    <location>
        <begin position="392"/>
        <end position="404"/>
    </location>
</feature>
<dbReference type="CTD" id="20212524"/>
<dbReference type="InterPro" id="IPR026858">
    <property type="entry name" value="Vezatin"/>
</dbReference>
<reference evidence="4" key="1">
    <citation type="submission" date="2012-12" db="EMBL/GenBank/DDBJ databases">
        <authorList>
            <person name="Hellsten U."/>
            <person name="Grimwood J."/>
            <person name="Chapman J.A."/>
            <person name="Shapiro H."/>
            <person name="Aerts A."/>
            <person name="Otillar R.P."/>
            <person name="Terry A.Y."/>
            <person name="Boore J.L."/>
            <person name="Simakov O."/>
            <person name="Marletaz F."/>
            <person name="Cho S.-J."/>
            <person name="Edsinger-Gonzales E."/>
            <person name="Havlak P."/>
            <person name="Kuo D.-H."/>
            <person name="Larsson T."/>
            <person name="Lv J."/>
            <person name="Arendt D."/>
            <person name="Savage R."/>
            <person name="Osoegawa K."/>
            <person name="de Jong P."/>
            <person name="Lindberg D.R."/>
            <person name="Seaver E.C."/>
            <person name="Weisblat D.A."/>
            <person name="Putnam N.H."/>
            <person name="Grigoriev I.V."/>
            <person name="Rokhsar D.S."/>
        </authorList>
    </citation>
    <scope>NUCLEOTIDE SEQUENCE</scope>
</reference>
<dbReference type="InParanoid" id="T1FUM8"/>
<feature type="region of interest" description="Disordered" evidence="1">
    <location>
        <begin position="232"/>
        <end position="297"/>
    </location>
</feature>
<dbReference type="EMBL" id="AMQM01006050">
    <property type="status" value="NOT_ANNOTATED_CDS"/>
    <property type="molecule type" value="Genomic_DNA"/>
</dbReference>